<sequence length="184" mass="21597">MTKNLGKYLTLEEFCTCTNTYKKYAKEIDPYPKNPESIAAIKALNQFILDPIIDNFGRDKFQLTYGFCSPDLRKYLNRKDPITGIKNGRIETRIDQHIAHEINQKNQYYCQRLGAACDFLIINQETEQVVDWILAQKLPFDSLYFYGKERPIHISYGPQHKRDIWTFTPTGMPTKKGVYNWLQT</sequence>
<gene>
    <name evidence="1" type="ORF">DSM107014_04970</name>
</gene>
<dbReference type="InterPro" id="IPR009045">
    <property type="entry name" value="Zn_M74/Hedgehog-like"/>
</dbReference>
<reference evidence="1" key="1">
    <citation type="submission" date="2021-02" db="EMBL/GenBank/DDBJ databases">
        <title>Metagenome analyses of Stigonema ocellatum DSM 106950, Chlorogloea purpurea SAG 13.99 and Gomphosphaeria aponina DSM 107014.</title>
        <authorList>
            <person name="Marter P."/>
            <person name="Huang S."/>
        </authorList>
    </citation>
    <scope>NUCLEOTIDE SEQUENCE</scope>
    <source>
        <strain evidence="1">JP213</strain>
    </source>
</reference>
<comment type="caution">
    <text evidence="1">The sequence shown here is derived from an EMBL/GenBank/DDBJ whole genome shotgun (WGS) entry which is preliminary data.</text>
</comment>
<organism evidence="1 2">
    <name type="scientific">Gomphosphaeria aponina SAG 52.96 = DSM 107014</name>
    <dbReference type="NCBI Taxonomy" id="1521640"/>
    <lineage>
        <taxon>Bacteria</taxon>
        <taxon>Bacillati</taxon>
        <taxon>Cyanobacteriota</taxon>
        <taxon>Cyanophyceae</taxon>
        <taxon>Oscillatoriophycideae</taxon>
        <taxon>Chroococcales</taxon>
        <taxon>Gomphosphaeriaceae</taxon>
        <taxon>Gomphosphaeria</taxon>
    </lineage>
</organism>
<dbReference type="EMBL" id="JADQBC010000024">
    <property type="protein sequence ID" value="MBR8827247.1"/>
    <property type="molecule type" value="Genomic_DNA"/>
</dbReference>
<evidence type="ECO:0000313" key="2">
    <source>
        <dbReference type="Proteomes" id="UP000767446"/>
    </source>
</evidence>
<protein>
    <recommendedName>
        <fullName evidence="3">Peptidase M15A C-terminal domain-containing protein</fullName>
    </recommendedName>
</protein>
<proteinExistence type="predicted"/>
<evidence type="ECO:0008006" key="3">
    <source>
        <dbReference type="Google" id="ProtNLM"/>
    </source>
</evidence>
<dbReference type="Proteomes" id="UP000767446">
    <property type="component" value="Unassembled WGS sequence"/>
</dbReference>
<name>A0A941JSR8_9CHRO</name>
<dbReference type="Gene3D" id="3.30.1380.10">
    <property type="match status" value="1"/>
</dbReference>
<accession>A0A941JSR8</accession>
<dbReference type="SUPFAM" id="SSF55166">
    <property type="entry name" value="Hedgehog/DD-peptidase"/>
    <property type="match status" value="1"/>
</dbReference>
<dbReference type="AlphaFoldDB" id="A0A941JSR8"/>
<evidence type="ECO:0000313" key="1">
    <source>
        <dbReference type="EMBL" id="MBR8827247.1"/>
    </source>
</evidence>